<evidence type="ECO:0000313" key="3">
    <source>
        <dbReference type="Proteomes" id="UP000003779"/>
    </source>
</evidence>
<dbReference type="KEGG" id="nal:B005_1030"/>
<evidence type="ECO:0000313" key="2">
    <source>
        <dbReference type="EMBL" id="AFR10490.1"/>
    </source>
</evidence>
<reference evidence="3" key="2">
    <citation type="submission" date="2012-08" db="EMBL/GenBank/DDBJ databases">
        <title>Whole-genome sequence of Nocardiopsis alba strain ATCC BAA-2165 associated with honeybees.</title>
        <authorList>
            <person name="Qiao J."/>
            <person name="Chen L."/>
            <person name="Li Y."/>
            <person name="Wang J."/>
            <person name="Zhang W."/>
            <person name="Chen S."/>
        </authorList>
    </citation>
    <scope>NUCLEOTIDE SEQUENCE [LARGE SCALE GENOMIC DNA]</scope>
    <source>
        <strain evidence="3">ATCC BAA-2165 / BE74</strain>
    </source>
</reference>
<evidence type="ECO:0000256" key="1">
    <source>
        <dbReference type="SAM" id="MobiDB-lite"/>
    </source>
</evidence>
<sequence length="40" mass="4280">MIRRLAAIFAVRHGIHLGKRTEDTRMDSGGGSGEPSVGGW</sequence>
<dbReference type="AlphaFoldDB" id="J7LGA8"/>
<reference evidence="2 3" key="1">
    <citation type="journal article" date="2012" name="J. Bacteriol.">
        <title>Whole-Genome Sequence of Nocardiopsis alba Strain ATCC BAA-2165, Associated with Honeybees.</title>
        <authorList>
            <person name="Qiao J."/>
            <person name="Chen L."/>
            <person name="Li Y."/>
            <person name="Wang J."/>
            <person name="Zhang W."/>
            <person name="Chen S."/>
        </authorList>
    </citation>
    <scope>NUCLEOTIDE SEQUENCE [LARGE SCALE GENOMIC DNA]</scope>
    <source>
        <strain evidence="3">ATCC BAA-2165 / BE74</strain>
    </source>
</reference>
<accession>J7LGA8</accession>
<dbReference type="Proteomes" id="UP000003779">
    <property type="component" value="Chromosome"/>
</dbReference>
<protein>
    <submittedName>
        <fullName evidence="2">Uncharacterized protein</fullName>
    </submittedName>
</protein>
<gene>
    <name evidence="2" type="ordered locus">B005_1030</name>
</gene>
<feature type="region of interest" description="Disordered" evidence="1">
    <location>
        <begin position="19"/>
        <end position="40"/>
    </location>
</feature>
<name>J7LGA8_NOCAA</name>
<dbReference type="EMBL" id="CP003788">
    <property type="protein sequence ID" value="AFR10490.1"/>
    <property type="molecule type" value="Genomic_DNA"/>
</dbReference>
<proteinExistence type="predicted"/>
<organism evidence="2 3">
    <name type="scientific">Nocardiopsis alba (strain ATCC BAA-2165 / BE74)</name>
    <dbReference type="NCBI Taxonomy" id="1205910"/>
    <lineage>
        <taxon>Bacteria</taxon>
        <taxon>Bacillati</taxon>
        <taxon>Actinomycetota</taxon>
        <taxon>Actinomycetes</taxon>
        <taxon>Streptosporangiales</taxon>
        <taxon>Nocardiopsidaceae</taxon>
        <taxon>Nocardiopsis</taxon>
    </lineage>
</organism>
<dbReference type="HOGENOM" id="CLU_3293150_0_0_11"/>
<feature type="compositionally biased region" description="Gly residues" evidence="1">
    <location>
        <begin position="28"/>
        <end position="40"/>
    </location>
</feature>